<proteinExistence type="predicted"/>
<dbReference type="AlphaFoldDB" id="A0A210Q0Z5"/>
<evidence type="ECO:0000313" key="4">
    <source>
        <dbReference type="EMBL" id="OWF42423.1"/>
    </source>
</evidence>
<feature type="compositionally biased region" description="Low complexity" evidence="1">
    <location>
        <begin position="118"/>
        <end position="136"/>
    </location>
</feature>
<dbReference type="OrthoDB" id="7493297at2759"/>
<evidence type="ECO:0000313" key="5">
    <source>
        <dbReference type="Proteomes" id="UP000242188"/>
    </source>
</evidence>
<keyword evidence="3" id="KW-0732">Signal</keyword>
<keyword evidence="2" id="KW-0472">Membrane</keyword>
<keyword evidence="2" id="KW-0812">Transmembrane</keyword>
<feature type="region of interest" description="Disordered" evidence="1">
    <location>
        <begin position="189"/>
        <end position="208"/>
    </location>
</feature>
<evidence type="ECO:0000256" key="1">
    <source>
        <dbReference type="SAM" id="MobiDB-lite"/>
    </source>
</evidence>
<sequence>MTNCCCILLCFLHTLITFTDLTSGSRRTADDLASCDCDVYRRIHKWSDDDAKLTRVYSTSTKPPSHTTTSHTTYVTRPTTVTPIYLSKVSSLIFPASSTTTNVLDNHRMTKEPGRLASSSTSTTTRSTTTSTTPSTLFWSSSTTPSSYTIGTFSSSSSTTPLSTFAYFTYTKLRLMSSSRGVIATRMLSTSTSRPTREYTSTTERTRMTTTTNSLLPFRMKEDKHVNDKISSKNNKKLSAKCIEFCRARTTNFLSKLANNPGDPNDLYRENVIDEVPISVDLILVVTADYSLELNEPTSAVYKYVVTSLNDLLVTVYNSTRGFQRLTIRRLRKGSIICEYTISLILKGNGSVSESVLESLYDVEWQHAYLPENIGKINISATRTLQGRQLQVVAQQFQNMCSLFGHECKKQGRICLNDQHRGQSVCVIPCSARQRGDAEVSCLGGRCVLDDSGQPKCVCDSGNTCETKSALPALLVLSSIGAGMGMLLSLLIGLTIYFYSKHRYKSASGKRFPEQHYGENIKISVIEDLKATNCYI</sequence>
<reference evidence="4 5" key="1">
    <citation type="journal article" date="2017" name="Nat. Ecol. Evol.">
        <title>Scallop genome provides insights into evolution of bilaterian karyotype and development.</title>
        <authorList>
            <person name="Wang S."/>
            <person name="Zhang J."/>
            <person name="Jiao W."/>
            <person name="Li J."/>
            <person name="Xun X."/>
            <person name="Sun Y."/>
            <person name="Guo X."/>
            <person name="Huan P."/>
            <person name="Dong B."/>
            <person name="Zhang L."/>
            <person name="Hu X."/>
            <person name="Sun X."/>
            <person name="Wang J."/>
            <person name="Zhao C."/>
            <person name="Wang Y."/>
            <person name="Wang D."/>
            <person name="Huang X."/>
            <person name="Wang R."/>
            <person name="Lv J."/>
            <person name="Li Y."/>
            <person name="Zhang Z."/>
            <person name="Liu B."/>
            <person name="Lu W."/>
            <person name="Hui Y."/>
            <person name="Liang J."/>
            <person name="Zhou Z."/>
            <person name="Hou R."/>
            <person name="Li X."/>
            <person name="Liu Y."/>
            <person name="Li H."/>
            <person name="Ning X."/>
            <person name="Lin Y."/>
            <person name="Zhao L."/>
            <person name="Xing Q."/>
            <person name="Dou J."/>
            <person name="Li Y."/>
            <person name="Mao J."/>
            <person name="Guo H."/>
            <person name="Dou H."/>
            <person name="Li T."/>
            <person name="Mu C."/>
            <person name="Jiang W."/>
            <person name="Fu Q."/>
            <person name="Fu X."/>
            <person name="Miao Y."/>
            <person name="Liu J."/>
            <person name="Yu Q."/>
            <person name="Li R."/>
            <person name="Liao H."/>
            <person name="Li X."/>
            <person name="Kong Y."/>
            <person name="Jiang Z."/>
            <person name="Chourrout D."/>
            <person name="Li R."/>
            <person name="Bao Z."/>
        </authorList>
    </citation>
    <scope>NUCLEOTIDE SEQUENCE [LARGE SCALE GENOMIC DNA]</scope>
    <source>
        <strain evidence="4 5">PY_sf001</strain>
    </source>
</reference>
<feature type="transmembrane region" description="Helical" evidence="2">
    <location>
        <begin position="473"/>
        <end position="499"/>
    </location>
</feature>
<feature type="signal peptide" evidence="3">
    <location>
        <begin position="1"/>
        <end position="24"/>
    </location>
</feature>
<gene>
    <name evidence="4" type="ORF">KP79_PYT24217</name>
</gene>
<name>A0A210Q0Z5_MIZYE</name>
<feature type="region of interest" description="Disordered" evidence="1">
    <location>
        <begin position="110"/>
        <end position="136"/>
    </location>
</feature>
<dbReference type="Proteomes" id="UP000242188">
    <property type="component" value="Unassembled WGS sequence"/>
</dbReference>
<protein>
    <submittedName>
        <fullName evidence="4">Uncharacterized protein</fullName>
    </submittedName>
</protein>
<keyword evidence="5" id="KW-1185">Reference proteome</keyword>
<organism evidence="4 5">
    <name type="scientific">Mizuhopecten yessoensis</name>
    <name type="common">Japanese scallop</name>
    <name type="synonym">Patinopecten yessoensis</name>
    <dbReference type="NCBI Taxonomy" id="6573"/>
    <lineage>
        <taxon>Eukaryota</taxon>
        <taxon>Metazoa</taxon>
        <taxon>Spiralia</taxon>
        <taxon>Lophotrochozoa</taxon>
        <taxon>Mollusca</taxon>
        <taxon>Bivalvia</taxon>
        <taxon>Autobranchia</taxon>
        <taxon>Pteriomorphia</taxon>
        <taxon>Pectinida</taxon>
        <taxon>Pectinoidea</taxon>
        <taxon>Pectinidae</taxon>
        <taxon>Mizuhopecten</taxon>
    </lineage>
</organism>
<keyword evidence="2" id="KW-1133">Transmembrane helix</keyword>
<feature type="chain" id="PRO_5012826510" evidence="3">
    <location>
        <begin position="25"/>
        <end position="536"/>
    </location>
</feature>
<accession>A0A210Q0Z5</accession>
<dbReference type="EMBL" id="NEDP02005283">
    <property type="protein sequence ID" value="OWF42423.1"/>
    <property type="molecule type" value="Genomic_DNA"/>
</dbReference>
<evidence type="ECO:0000256" key="3">
    <source>
        <dbReference type="SAM" id="SignalP"/>
    </source>
</evidence>
<evidence type="ECO:0000256" key="2">
    <source>
        <dbReference type="SAM" id="Phobius"/>
    </source>
</evidence>
<comment type="caution">
    <text evidence="4">The sequence shown here is derived from an EMBL/GenBank/DDBJ whole genome shotgun (WGS) entry which is preliminary data.</text>
</comment>